<feature type="active site" description="Nucleophile" evidence="9">
    <location>
        <position position="394"/>
    </location>
</feature>
<dbReference type="PROSITE" id="PS00572">
    <property type="entry name" value="GLYCOSYL_HYDROL_F1_1"/>
    <property type="match status" value="1"/>
</dbReference>
<dbReference type="InterPro" id="IPR017853">
    <property type="entry name" value="GH"/>
</dbReference>
<comment type="caution">
    <text evidence="11">The sequence shown here is derived from an EMBL/GenBank/DDBJ whole genome shotgun (WGS) entry which is preliminary data.</text>
</comment>
<dbReference type="PANTHER" id="PTHR10353:SF36">
    <property type="entry name" value="LP05116P"/>
    <property type="match status" value="1"/>
</dbReference>
<evidence type="ECO:0000256" key="7">
    <source>
        <dbReference type="ARBA" id="ARBA00023295"/>
    </source>
</evidence>
<keyword evidence="7 10" id="KW-0326">Glycosidase</keyword>
<dbReference type="InterPro" id="IPR018120">
    <property type="entry name" value="Glyco_hydro_1_AS"/>
</dbReference>
<evidence type="ECO:0000256" key="5">
    <source>
        <dbReference type="ARBA" id="ARBA00023001"/>
    </source>
</evidence>
<name>A0ABN2MN98_9ACTN</name>
<dbReference type="InterPro" id="IPR017736">
    <property type="entry name" value="Glyco_hydro_1_beta-glucosidase"/>
</dbReference>
<dbReference type="PANTHER" id="PTHR10353">
    <property type="entry name" value="GLYCOSYL HYDROLASE"/>
    <property type="match status" value="1"/>
</dbReference>
<evidence type="ECO:0000256" key="1">
    <source>
        <dbReference type="ARBA" id="ARBA00000448"/>
    </source>
</evidence>
<accession>A0ABN2MN98</accession>
<evidence type="ECO:0000256" key="4">
    <source>
        <dbReference type="ARBA" id="ARBA00022801"/>
    </source>
</evidence>
<dbReference type="NCBIfam" id="TIGR03356">
    <property type="entry name" value="BGL"/>
    <property type="match status" value="1"/>
</dbReference>
<organism evidence="11 12">
    <name type="scientific">Luedemannella flava</name>
    <dbReference type="NCBI Taxonomy" id="349316"/>
    <lineage>
        <taxon>Bacteria</taxon>
        <taxon>Bacillati</taxon>
        <taxon>Actinomycetota</taxon>
        <taxon>Actinomycetes</taxon>
        <taxon>Micromonosporales</taxon>
        <taxon>Micromonosporaceae</taxon>
        <taxon>Luedemannella</taxon>
    </lineage>
</organism>
<dbReference type="SUPFAM" id="SSF51445">
    <property type="entry name" value="(Trans)glycosidases"/>
    <property type="match status" value="1"/>
</dbReference>
<evidence type="ECO:0000256" key="9">
    <source>
        <dbReference type="PROSITE-ProRule" id="PRU10055"/>
    </source>
</evidence>
<dbReference type="EC" id="3.2.1.21" evidence="3 10"/>
<dbReference type="Gene3D" id="3.20.20.80">
    <property type="entry name" value="Glycosidases"/>
    <property type="match status" value="1"/>
</dbReference>
<evidence type="ECO:0000256" key="10">
    <source>
        <dbReference type="RuleBase" id="RU361175"/>
    </source>
</evidence>
<keyword evidence="12" id="KW-1185">Reference proteome</keyword>
<reference evidence="11 12" key="1">
    <citation type="journal article" date="2019" name="Int. J. Syst. Evol. Microbiol.">
        <title>The Global Catalogue of Microorganisms (GCM) 10K type strain sequencing project: providing services to taxonomists for standard genome sequencing and annotation.</title>
        <authorList>
            <consortium name="The Broad Institute Genomics Platform"/>
            <consortium name="The Broad Institute Genome Sequencing Center for Infectious Disease"/>
            <person name="Wu L."/>
            <person name="Ma J."/>
        </authorList>
    </citation>
    <scope>NUCLEOTIDE SEQUENCE [LARGE SCALE GENOMIC DNA]</scope>
    <source>
        <strain evidence="11 12">JCM 13250</strain>
    </source>
</reference>
<comment type="catalytic activity">
    <reaction evidence="1 10">
        <text>Hydrolysis of terminal, non-reducing beta-D-glucosyl residues with release of beta-D-glucose.</text>
        <dbReference type="EC" id="3.2.1.21"/>
    </reaction>
</comment>
<evidence type="ECO:0000256" key="3">
    <source>
        <dbReference type="ARBA" id="ARBA00012744"/>
    </source>
</evidence>
<keyword evidence="6" id="KW-0119">Carbohydrate metabolism</keyword>
<dbReference type="Pfam" id="PF00232">
    <property type="entry name" value="Glyco_hydro_1"/>
    <property type="match status" value="1"/>
</dbReference>
<dbReference type="InterPro" id="IPR033132">
    <property type="entry name" value="GH_1_N_CS"/>
</dbReference>
<evidence type="ECO:0000256" key="6">
    <source>
        <dbReference type="ARBA" id="ARBA00023277"/>
    </source>
</evidence>
<dbReference type="Proteomes" id="UP001500218">
    <property type="component" value="Unassembled WGS sequence"/>
</dbReference>
<sequence length="497" mass="54001">MTTSQPIDVQPETAALLAAGAPSPTGLRVFPEGFLFGAATAAYQIEGAVAEGGRTPSIWDTFSITPGRVVGGHSGAVATDHYHRYRDDVATMARLGLNSYRFSISWSRVQPDGAGPANPAGLDFYRRLVDELLENGILPWVTLYHWDLPQPLEDAGGWPARDTAARFAEYAALVHRVLGDRVRNWTTLNEPWCSSLLGYANGHHAPGRTEPDAAVAAVHHLLLGHGLATQAIRAQEPGAEVGCTVNLYAVSPASDSPADAEAARRIDGLSNRLFLDPLLLGRYPDDVVADLATVSDFSHVRDGDLETISTPLSMLGINYYSRHVVAAPEPVDGVVDWRGGGAVEPWPGSEGVRFVKRDGVPVTAMDWEIDAPGLTETLVRVNREYPELPLYITENGAAFDDQIDGDGAVNDQPRVAYFDGHLRACLDAIDEGVPLRGYFAWSLLDNYEWAWGYTRRFGIVHVDYETQVRTPKASALWYSDVIARHAVADPQGAEPAR</sequence>
<keyword evidence="5" id="KW-0136">Cellulose degradation</keyword>
<comment type="similarity">
    <text evidence="2 10">Belongs to the glycosyl hydrolase 1 family.</text>
</comment>
<dbReference type="PRINTS" id="PR00131">
    <property type="entry name" value="GLHYDRLASE1"/>
</dbReference>
<keyword evidence="8" id="KW-0624">Polysaccharide degradation</keyword>
<evidence type="ECO:0000313" key="11">
    <source>
        <dbReference type="EMBL" id="GAA1833076.1"/>
    </source>
</evidence>
<dbReference type="EMBL" id="BAAALT010000277">
    <property type="protein sequence ID" value="GAA1833076.1"/>
    <property type="molecule type" value="Genomic_DNA"/>
</dbReference>
<evidence type="ECO:0000256" key="8">
    <source>
        <dbReference type="ARBA" id="ARBA00023326"/>
    </source>
</evidence>
<keyword evidence="4 10" id="KW-0378">Hydrolase</keyword>
<proteinExistence type="inferred from homology"/>
<evidence type="ECO:0000313" key="12">
    <source>
        <dbReference type="Proteomes" id="UP001500218"/>
    </source>
</evidence>
<protein>
    <recommendedName>
        <fullName evidence="3 10">Beta-glucosidase</fullName>
        <ecNumber evidence="3 10">3.2.1.21</ecNumber>
    </recommendedName>
</protein>
<dbReference type="PROSITE" id="PS00653">
    <property type="entry name" value="GLYCOSYL_HYDROL_F1_2"/>
    <property type="match status" value="1"/>
</dbReference>
<dbReference type="InterPro" id="IPR001360">
    <property type="entry name" value="Glyco_hydro_1"/>
</dbReference>
<gene>
    <name evidence="11" type="ORF">GCM10009682_59340</name>
</gene>
<evidence type="ECO:0000256" key="2">
    <source>
        <dbReference type="ARBA" id="ARBA00010838"/>
    </source>
</evidence>